<evidence type="ECO:0000256" key="8">
    <source>
        <dbReference type="ARBA" id="ARBA00023034"/>
    </source>
</evidence>
<dbReference type="GO" id="GO:0009247">
    <property type="term" value="P:glycolipid biosynthetic process"/>
    <property type="evidence" value="ECO:0007669"/>
    <property type="project" value="TreeGrafter"/>
</dbReference>
<dbReference type="GO" id="GO:0047288">
    <property type="term" value="F:beta-D-galactosyl-(1-&gt;3)-N-acetyl-beta-D-galactosaminide alpha-2,3- sialyltransferase"/>
    <property type="evidence" value="ECO:0007669"/>
    <property type="project" value="TreeGrafter"/>
</dbReference>
<evidence type="ECO:0000256" key="10">
    <source>
        <dbReference type="ARBA" id="ARBA00023180"/>
    </source>
</evidence>
<keyword evidence="3" id="KW-0328">Glycosyltransferase</keyword>
<dbReference type="Gene3D" id="3.90.1480.20">
    <property type="entry name" value="Glycosyl transferase family 29"/>
    <property type="match status" value="1"/>
</dbReference>
<keyword evidence="8" id="KW-0333">Golgi apparatus</keyword>
<dbReference type="GO" id="GO:0003836">
    <property type="term" value="F:beta-galactoside (CMP) alpha-2,3-sialyltransferase activity"/>
    <property type="evidence" value="ECO:0007669"/>
    <property type="project" value="TreeGrafter"/>
</dbReference>
<keyword evidence="4" id="KW-0808">Transferase</keyword>
<dbReference type="GO" id="GO:0000139">
    <property type="term" value="C:Golgi membrane"/>
    <property type="evidence" value="ECO:0007669"/>
    <property type="project" value="UniProtKB-SubCell"/>
</dbReference>
<keyword evidence="13" id="KW-1185">Reference proteome</keyword>
<reference evidence="12" key="1">
    <citation type="submission" date="2025-08" db="UniProtKB">
        <authorList>
            <consortium name="Ensembl"/>
        </authorList>
    </citation>
    <scope>IDENTIFICATION</scope>
</reference>
<evidence type="ECO:0000256" key="1">
    <source>
        <dbReference type="ARBA" id="ARBA00004323"/>
    </source>
</evidence>
<keyword evidence="10" id="KW-0325">Glycoprotein</keyword>
<dbReference type="Proteomes" id="UP000472269">
    <property type="component" value="Unplaced"/>
</dbReference>
<dbReference type="InterPro" id="IPR001675">
    <property type="entry name" value="Glyco_trans_29"/>
</dbReference>
<protein>
    <submittedName>
        <fullName evidence="12">Uncharacterized protein</fullName>
    </submittedName>
</protein>
<keyword evidence="7 11" id="KW-1133">Transmembrane helix</keyword>
<sequence>MCDSPGLGNLGSSLSSAYPHSWRAESEVDCGSCWQTLSFGPFFFPLIHEKNNSVASLLYTACLRQRFTFVVTGLLGIHMTFSPFLWHLVSSRRASSLAIYSFASLWCQRCVVVSNSYSIHGQHFGKVIDSHHFIVRLNDAPVKEHKKDMGERTRIRLSFPESILPNPLENHGNGTLMVFVPFKPLGFLWLREVLLKTRNKMKVGFWHQPPQERNGNLDVSSRRYATTGISALNLALHMCQEVNIAGFGYPGNRDNTTPIYYYNMGHSWEKEHNTTTERNCPSLQAQNC</sequence>
<comment type="similarity">
    <text evidence="2">Belongs to the glycosyltransferase 29 family.</text>
</comment>
<evidence type="ECO:0000256" key="5">
    <source>
        <dbReference type="ARBA" id="ARBA00022692"/>
    </source>
</evidence>
<feature type="transmembrane region" description="Helical" evidence="11">
    <location>
        <begin position="67"/>
        <end position="89"/>
    </location>
</feature>
<dbReference type="InterPro" id="IPR038578">
    <property type="entry name" value="GT29-like_sf"/>
</dbReference>
<evidence type="ECO:0000256" key="11">
    <source>
        <dbReference type="SAM" id="Phobius"/>
    </source>
</evidence>
<dbReference type="AlphaFoldDB" id="A0A663NAC4"/>
<keyword evidence="6" id="KW-0735">Signal-anchor</keyword>
<comment type="subcellular location">
    <subcellularLocation>
        <location evidence="1">Golgi apparatus membrane</location>
        <topology evidence="1">Single-pass type II membrane protein</topology>
    </subcellularLocation>
</comment>
<organism evidence="12 13">
    <name type="scientific">Athene cunicularia</name>
    <name type="common">Burrowing owl</name>
    <name type="synonym">Speotyto cunicularia</name>
    <dbReference type="NCBI Taxonomy" id="194338"/>
    <lineage>
        <taxon>Eukaryota</taxon>
        <taxon>Metazoa</taxon>
        <taxon>Chordata</taxon>
        <taxon>Craniata</taxon>
        <taxon>Vertebrata</taxon>
        <taxon>Euteleostomi</taxon>
        <taxon>Archelosauria</taxon>
        <taxon>Archosauria</taxon>
        <taxon>Dinosauria</taxon>
        <taxon>Saurischia</taxon>
        <taxon>Theropoda</taxon>
        <taxon>Coelurosauria</taxon>
        <taxon>Aves</taxon>
        <taxon>Neognathae</taxon>
        <taxon>Neoaves</taxon>
        <taxon>Telluraves</taxon>
        <taxon>Strigiformes</taxon>
        <taxon>Strigidae</taxon>
        <taxon>Athene</taxon>
    </lineage>
</organism>
<evidence type="ECO:0000256" key="3">
    <source>
        <dbReference type="ARBA" id="ARBA00022676"/>
    </source>
</evidence>
<evidence type="ECO:0000256" key="6">
    <source>
        <dbReference type="ARBA" id="ARBA00022968"/>
    </source>
</evidence>
<evidence type="ECO:0000256" key="7">
    <source>
        <dbReference type="ARBA" id="ARBA00022989"/>
    </source>
</evidence>
<evidence type="ECO:0000256" key="2">
    <source>
        <dbReference type="ARBA" id="ARBA00006003"/>
    </source>
</evidence>
<dbReference type="Pfam" id="PF00777">
    <property type="entry name" value="Glyco_transf_29"/>
    <property type="match status" value="2"/>
</dbReference>
<name>A0A663NAC4_ATHCN</name>
<evidence type="ECO:0000256" key="9">
    <source>
        <dbReference type="ARBA" id="ARBA00023136"/>
    </source>
</evidence>
<keyword evidence="9 11" id="KW-0472">Membrane</keyword>
<reference evidence="12" key="2">
    <citation type="submission" date="2025-09" db="UniProtKB">
        <authorList>
            <consortium name="Ensembl"/>
        </authorList>
    </citation>
    <scope>IDENTIFICATION</scope>
</reference>
<dbReference type="Ensembl" id="ENSACUT00000022765.1">
    <property type="protein sequence ID" value="ENSACUP00000021354.1"/>
    <property type="gene ID" value="ENSACUG00000014266.1"/>
</dbReference>
<proteinExistence type="inferred from homology"/>
<keyword evidence="5 11" id="KW-0812">Transmembrane</keyword>
<evidence type="ECO:0000313" key="12">
    <source>
        <dbReference type="Ensembl" id="ENSACUP00000021354.1"/>
    </source>
</evidence>
<evidence type="ECO:0000313" key="13">
    <source>
        <dbReference type="Proteomes" id="UP000472269"/>
    </source>
</evidence>
<accession>A0A663NAC4</accession>
<dbReference type="PANTHER" id="PTHR13713">
    <property type="entry name" value="SIALYLTRANSFERASE"/>
    <property type="match status" value="1"/>
</dbReference>
<dbReference type="InterPro" id="IPR051142">
    <property type="entry name" value="Glycosyltransferase_29"/>
</dbReference>
<dbReference type="PANTHER" id="PTHR13713:SF59">
    <property type="entry name" value="ST3 BETA-GALACTOSIDE ALPHA-2,3-SIALYLTRANSFERASE 4"/>
    <property type="match status" value="1"/>
</dbReference>
<evidence type="ECO:0000256" key="4">
    <source>
        <dbReference type="ARBA" id="ARBA00022679"/>
    </source>
</evidence>